<name>S8BZS9_DACHA</name>
<feature type="signal peptide" evidence="1">
    <location>
        <begin position="1"/>
        <end position="19"/>
    </location>
</feature>
<accession>S8BZS9</accession>
<reference evidence="2 3" key="1">
    <citation type="journal article" date="2013" name="PLoS Genet.">
        <title>Genomic mechanisms accounting for the adaptation to parasitism in nematode-trapping fungi.</title>
        <authorList>
            <person name="Meerupati T."/>
            <person name="Andersson K.M."/>
            <person name="Friman E."/>
            <person name="Kumar D."/>
            <person name="Tunlid A."/>
            <person name="Ahren D."/>
        </authorList>
    </citation>
    <scope>NUCLEOTIDE SEQUENCE [LARGE SCALE GENOMIC DNA]</scope>
    <source>
        <strain evidence="2 3">CBS 200.50</strain>
    </source>
</reference>
<reference evidence="3" key="2">
    <citation type="submission" date="2013-04" db="EMBL/GenBank/DDBJ databases">
        <title>Genomic mechanisms accounting for the adaptation to parasitism in nematode-trapping fungi.</title>
        <authorList>
            <person name="Ahren D.G."/>
        </authorList>
    </citation>
    <scope>NUCLEOTIDE SEQUENCE [LARGE SCALE GENOMIC DNA]</scope>
    <source>
        <strain evidence="3">CBS 200.50</strain>
    </source>
</reference>
<dbReference type="HOGENOM" id="CLU_2196845_0_0_1"/>
<evidence type="ECO:0000313" key="2">
    <source>
        <dbReference type="EMBL" id="EPS44958.1"/>
    </source>
</evidence>
<feature type="chain" id="PRO_5004561534" evidence="1">
    <location>
        <begin position="20"/>
        <end position="108"/>
    </location>
</feature>
<keyword evidence="1" id="KW-0732">Signal</keyword>
<evidence type="ECO:0000313" key="3">
    <source>
        <dbReference type="Proteomes" id="UP000015100"/>
    </source>
</evidence>
<dbReference type="OMA" id="NTKDQQY"/>
<protein>
    <submittedName>
        <fullName evidence="2">Uncharacterized protein</fullName>
    </submittedName>
</protein>
<dbReference type="OrthoDB" id="5345330at2759"/>
<dbReference type="EMBL" id="AQGS01000024">
    <property type="protein sequence ID" value="EPS44958.1"/>
    <property type="molecule type" value="Genomic_DNA"/>
</dbReference>
<comment type="caution">
    <text evidence="2">The sequence shown here is derived from an EMBL/GenBank/DDBJ whole genome shotgun (WGS) entry which is preliminary data.</text>
</comment>
<dbReference type="Proteomes" id="UP000015100">
    <property type="component" value="Unassembled WGS sequence"/>
</dbReference>
<keyword evidence="3" id="KW-1185">Reference proteome</keyword>
<dbReference type="AlphaFoldDB" id="S8BZS9"/>
<gene>
    <name evidence="2" type="ORF">H072_1015</name>
</gene>
<evidence type="ECO:0000256" key="1">
    <source>
        <dbReference type="SAM" id="SignalP"/>
    </source>
</evidence>
<organism evidence="2 3">
    <name type="scientific">Dactylellina haptotyla (strain CBS 200.50)</name>
    <name type="common">Nematode-trapping fungus</name>
    <name type="synonym">Monacrosporium haptotylum</name>
    <dbReference type="NCBI Taxonomy" id="1284197"/>
    <lineage>
        <taxon>Eukaryota</taxon>
        <taxon>Fungi</taxon>
        <taxon>Dikarya</taxon>
        <taxon>Ascomycota</taxon>
        <taxon>Pezizomycotina</taxon>
        <taxon>Orbiliomycetes</taxon>
        <taxon>Orbiliales</taxon>
        <taxon>Orbiliaceae</taxon>
        <taxon>Dactylellina</taxon>
    </lineage>
</organism>
<proteinExistence type="predicted"/>
<sequence>MKPQVFLIPALLFFGTSLAAPQENGMLPPGSFKKILVKQLSNSLKNTKDQQYLVQFLSNYKPEFFDDLYKKKGKELADDIDFILTSAGLKTLPNSVGRVPSTSGSHKF</sequence>